<evidence type="ECO:0000256" key="5">
    <source>
        <dbReference type="ARBA" id="ARBA00022525"/>
    </source>
</evidence>
<gene>
    <name evidence="19" type="ORF">N8I77_003594</name>
</gene>
<evidence type="ECO:0000256" key="8">
    <source>
        <dbReference type="ARBA" id="ARBA00023024"/>
    </source>
</evidence>
<feature type="disulfide bond" evidence="13">
    <location>
        <begin position="178"/>
        <end position="182"/>
    </location>
</feature>
<comment type="caution">
    <text evidence="19">The sequence shown here is derived from an EMBL/GenBank/DDBJ whole genome shotgun (WGS) entry which is preliminary data.</text>
</comment>
<dbReference type="Gene3D" id="3.10.50.10">
    <property type="match status" value="1"/>
</dbReference>
<evidence type="ECO:0000259" key="17">
    <source>
        <dbReference type="PROSITE" id="PS50941"/>
    </source>
</evidence>
<dbReference type="Pfam" id="PF00704">
    <property type="entry name" value="Glyco_hydro_18"/>
    <property type="match status" value="1"/>
</dbReference>
<evidence type="ECO:0000313" key="20">
    <source>
        <dbReference type="Proteomes" id="UP001265746"/>
    </source>
</evidence>
<dbReference type="GO" id="GO:0005576">
    <property type="term" value="C:extracellular region"/>
    <property type="evidence" value="ECO:0007669"/>
    <property type="project" value="UniProtKB-SubCell"/>
</dbReference>
<dbReference type="GO" id="GO:0000272">
    <property type="term" value="P:polysaccharide catabolic process"/>
    <property type="evidence" value="ECO:0007669"/>
    <property type="project" value="UniProtKB-KW"/>
</dbReference>
<dbReference type="SMART" id="SM00636">
    <property type="entry name" value="Glyco_18"/>
    <property type="match status" value="1"/>
</dbReference>
<keyword evidence="7 14" id="KW-0378">Hydrolase</keyword>
<dbReference type="SUPFAM" id="SSF57016">
    <property type="entry name" value="Plant lectins/antimicrobial peptides"/>
    <property type="match status" value="1"/>
</dbReference>
<dbReference type="SMART" id="SM00270">
    <property type="entry name" value="ChtBD1"/>
    <property type="match status" value="2"/>
</dbReference>
<dbReference type="GO" id="GO:0006032">
    <property type="term" value="P:chitin catabolic process"/>
    <property type="evidence" value="ECO:0007669"/>
    <property type="project" value="UniProtKB-KW"/>
</dbReference>
<dbReference type="PROSITE" id="PS50941">
    <property type="entry name" value="CHIT_BIND_I_2"/>
    <property type="match status" value="1"/>
</dbReference>
<keyword evidence="16" id="KW-0732">Signal</keyword>
<evidence type="ECO:0000256" key="6">
    <source>
        <dbReference type="ARBA" id="ARBA00022669"/>
    </source>
</evidence>
<keyword evidence="20" id="KW-1185">Reference proteome</keyword>
<evidence type="ECO:0000313" key="19">
    <source>
        <dbReference type="EMBL" id="KAK2610140.1"/>
    </source>
</evidence>
<sequence>MGSLKLISFLSISLVSIVTCFPGIPPEAYSSGDFIEARDAAAQPICLPIPTVLKTSEDFVAKVHGICQRDEHSASPQSLGLVARQVVEDYSCDQNRPCRNGACCAKTGFCGFGPDSCGTNGESPNDKCWSNCDAHAECGRYAEEEGKECPLNVCCSQHGFCGTTSEFCDVTDDEKTSCQSNCEQPGSGSSGGDVQKRVIGYYEAWNHKKTCIGMPIQDIPVGSITHLYYSFGYIQPDSYDIVTMVDEKGQSPPESTFTEMTELKKKNPALKIIVALGGWTFNDNHTIWQPVFSDIVSTQDKRSKFINKLMFFLTKAGFDGVDIDWEYPGAPDRGGHSDDGVNFTKLLKEMRTEFDKMTDYKEISFTAPTSYWYLRWFDIKASSEAVDFVNVMAYDLHGVWDGNNPIGKTVLAHTNLTEISLALDLFWRNGVDPGKLNMGLGFYGRSFQLADPSCFRPGCMFKGGASKGPCTDNSGTLSYREIMDIIDQNSLTPYYDEDNAVKYITWGGDQWVSYDDFDTFQKKIEFANGLGLGGVLIWAVDLDTPDLDALSAVIYPEQLGARAEQATAANNWEDADGGHCRVTDCGYPSCNAGEIQVTIQQCENTDWWDGSFAVSGLCCPLSSAPKSEDCAWRGNPEWCNGQCHDGEVALQSSLWGDGDKCWDGRKFYCCPAAAQQPDCRWTDCDGSCNSDESELTWQYGSCPGEEKKKFCCDKDQGWKNCAWHGKPGNCFDNHCDTGWQVALAVVDEGEGDDCGILKRKRSFCCDPPDGESPFLPVPLEYLFPDPPPEDTADTDFDLKVDPTYGGSNDVPFNEDPKNSPFGFVVLASPEELQVSIDKRDGSHWEVFDCFDGVTEGQHTVRMVCTDTSENSNCGKIHLGHGAPGTIVEMPRGCGPGKYAVVKSLTVSQNQGLPQHLVKRGLIADMSAPVHDLTFDYDFRRVPRDLGSTQIRIDYSNEPEYWGNVVDKAAGSKKKNKRSLADVGGSHKRWLEEEWRDDYHFGALSHEDLHKRWFGEDVISWLSGLINGVSGGLDLSHSYSEKIVVKLVDERLTCPNVAAKLEIKAETNIDVDTNYGFTLIATLDNLNLDFSNSYLYFRNKGKVEAKFIVDAAVTVRFDTEDVLLLSADKFGAAFSVPGIVTIGPNFKVFGRLEAEATLGVNLESQVVLAEWDTRQTYPVANDDWDPEASKNPKKDGTQSVLDPTFEYGLRLEGQVTAHVKPMITFGIDFNKDLISIDPVAVNLVADGWVRFHADFETGSSGTSFCYGVDAGADIYATIDAPEPFKWALPSSPFPIIPIDTVQIYPPEGGEKCWSPSKRDLLEIEGYDVSENLTGYQSLPPRSFGRRRNEVLVERSSATLEKRAQVYGPLVPHLTGLRCPGEIQLGDIPSCPLCTSEEDDGSSLVRRQDEEDVCVLERDNGETQCSAESTKRDSVLVKRTTKKLSWQDHLGTTHSLSCGTYPSCDDAKSDGSISKWWGYEIDKSQACPKLLSDCMQPAIPALNTPLVLTSVSADHVYEANFITAFLTFLINGPLPAGYTTASRQWVSEVLVGVPTTANAIQIDNADSLFYDMTRALGGNGGGKDRLALLYGDINSKKRAFMQLNDVDQEDRSSNLASRRLHRNTYAVFSYMNQDVIWDKFTASSQLIEGSLRDFDNAYQWGSAAGEIGRPTNRAPNQPAAGLRDLYCFWVDLQLNSIEAKADNWVNSARTKYESRYGGEPRGIDWLATEFNAQTGTIRSANLRFPAAGLNKHGRTGGPFNSDFRGLWTGQAGPW</sequence>
<evidence type="ECO:0000256" key="7">
    <source>
        <dbReference type="ARBA" id="ARBA00022801"/>
    </source>
</evidence>
<dbReference type="EMBL" id="JAUJFL010000002">
    <property type="protein sequence ID" value="KAK2610140.1"/>
    <property type="molecule type" value="Genomic_DNA"/>
</dbReference>
<evidence type="ECO:0000256" key="11">
    <source>
        <dbReference type="ARBA" id="ARBA00023295"/>
    </source>
</evidence>
<proteinExistence type="inferred from homology"/>
<keyword evidence="11 14" id="KW-0326">Glycosidase</keyword>
<evidence type="ECO:0000256" key="10">
    <source>
        <dbReference type="ARBA" id="ARBA00023277"/>
    </source>
</evidence>
<dbReference type="SUPFAM" id="SSF54556">
    <property type="entry name" value="Chitinase insertion domain"/>
    <property type="match status" value="1"/>
</dbReference>
<feature type="disulfide bond" evidence="13">
    <location>
        <begin position="154"/>
        <end position="168"/>
    </location>
</feature>
<evidence type="ECO:0000256" key="3">
    <source>
        <dbReference type="ARBA" id="ARBA00008682"/>
    </source>
</evidence>
<keyword evidence="6 13" id="KW-0147">Chitin-binding</keyword>
<evidence type="ECO:0000256" key="16">
    <source>
        <dbReference type="SAM" id="SignalP"/>
    </source>
</evidence>
<comment type="subcellular location">
    <subcellularLocation>
        <location evidence="2">Secreted</location>
    </subcellularLocation>
</comment>
<feature type="chain" id="PRO_5042026687" description="chitinase" evidence="16">
    <location>
        <begin position="21"/>
        <end position="1772"/>
    </location>
</feature>
<dbReference type="Gene3D" id="3.20.20.80">
    <property type="entry name" value="Glycosidases"/>
    <property type="match status" value="1"/>
</dbReference>
<name>A0AAD9SIA4_PHOAM</name>
<accession>A0AAD9SIA4</accession>
<dbReference type="Pfam" id="PF00187">
    <property type="entry name" value="Chitin_bind_1"/>
    <property type="match status" value="1"/>
</dbReference>
<evidence type="ECO:0000256" key="4">
    <source>
        <dbReference type="ARBA" id="ARBA00012729"/>
    </source>
</evidence>
<organism evidence="19 20">
    <name type="scientific">Phomopsis amygdali</name>
    <name type="common">Fusicoccum amygdali</name>
    <dbReference type="NCBI Taxonomy" id="1214568"/>
    <lineage>
        <taxon>Eukaryota</taxon>
        <taxon>Fungi</taxon>
        <taxon>Dikarya</taxon>
        <taxon>Ascomycota</taxon>
        <taxon>Pezizomycotina</taxon>
        <taxon>Sordariomycetes</taxon>
        <taxon>Sordariomycetidae</taxon>
        <taxon>Diaporthales</taxon>
        <taxon>Diaporthaceae</taxon>
        <taxon>Diaporthe</taxon>
    </lineage>
</organism>
<dbReference type="InterPro" id="IPR001002">
    <property type="entry name" value="Chitin-bd_1"/>
</dbReference>
<keyword evidence="10" id="KW-0119">Carbohydrate metabolism</keyword>
<dbReference type="Proteomes" id="UP001265746">
    <property type="component" value="Unassembled WGS sequence"/>
</dbReference>
<feature type="disulfide bond" evidence="13">
    <location>
        <begin position="149"/>
        <end position="161"/>
    </location>
</feature>
<dbReference type="InterPro" id="IPR036861">
    <property type="entry name" value="Endochitinase-like_sf"/>
</dbReference>
<evidence type="ECO:0000256" key="12">
    <source>
        <dbReference type="ARBA" id="ARBA00023326"/>
    </source>
</evidence>
<dbReference type="InterPro" id="IPR053214">
    <property type="entry name" value="LysM12-like"/>
</dbReference>
<protein>
    <recommendedName>
        <fullName evidence="4">chitinase</fullName>
        <ecNumber evidence="4">3.2.1.14</ecNumber>
    </recommendedName>
</protein>
<feature type="signal peptide" evidence="16">
    <location>
        <begin position="1"/>
        <end position="20"/>
    </location>
</feature>
<dbReference type="GO" id="GO:0008061">
    <property type="term" value="F:chitin binding"/>
    <property type="evidence" value="ECO:0007669"/>
    <property type="project" value="UniProtKB-UniRule"/>
</dbReference>
<dbReference type="InterPro" id="IPR001579">
    <property type="entry name" value="Glyco_hydro_18_chit_AS"/>
</dbReference>
<feature type="compositionally biased region" description="Basic and acidic residues" evidence="15">
    <location>
        <begin position="1186"/>
        <end position="1195"/>
    </location>
</feature>
<feature type="region of interest" description="Disordered" evidence="15">
    <location>
        <begin position="1177"/>
        <end position="1197"/>
    </location>
</feature>
<evidence type="ECO:0000256" key="15">
    <source>
        <dbReference type="SAM" id="MobiDB-lite"/>
    </source>
</evidence>
<evidence type="ECO:0000256" key="13">
    <source>
        <dbReference type="PROSITE-ProRule" id="PRU00261"/>
    </source>
</evidence>
<keyword evidence="8" id="KW-0146">Chitin degradation</keyword>
<comment type="caution">
    <text evidence="13">Lacks conserved residue(s) required for the propagation of feature annotation.</text>
</comment>
<dbReference type="PROSITE" id="PS51910">
    <property type="entry name" value="GH18_2"/>
    <property type="match status" value="1"/>
</dbReference>
<keyword evidence="12" id="KW-0624">Polysaccharide degradation</keyword>
<reference evidence="19" key="1">
    <citation type="submission" date="2023-06" db="EMBL/GenBank/DDBJ databases">
        <authorList>
            <person name="Noh H."/>
        </authorList>
    </citation>
    <scope>NUCLEOTIDE SEQUENCE</scope>
    <source>
        <strain evidence="19">DUCC20226</strain>
    </source>
</reference>
<dbReference type="InterPro" id="IPR018371">
    <property type="entry name" value="Chitin-binding_1_CS"/>
</dbReference>
<dbReference type="PANTHER" id="PTHR47700:SF2">
    <property type="entry name" value="CHITINASE"/>
    <property type="match status" value="1"/>
</dbReference>
<comment type="similarity">
    <text evidence="3">Belongs to the glycosyl hydrolase 18 family. Chitinase class V subfamily.</text>
</comment>
<keyword evidence="5" id="KW-0964">Secreted</keyword>
<dbReference type="PROSITE" id="PS00026">
    <property type="entry name" value="CHIT_BIND_I_1"/>
    <property type="match status" value="1"/>
</dbReference>
<dbReference type="InterPro" id="IPR001223">
    <property type="entry name" value="Glyco_hydro18_cat"/>
</dbReference>
<dbReference type="InterPro" id="IPR029070">
    <property type="entry name" value="Chitinase_insertion_sf"/>
</dbReference>
<dbReference type="PANTHER" id="PTHR47700">
    <property type="entry name" value="V CHITINASE, PUTATIVE (AFU_ORTHOLOGUE AFUA_6G13720)-RELATED"/>
    <property type="match status" value="1"/>
</dbReference>
<evidence type="ECO:0000256" key="2">
    <source>
        <dbReference type="ARBA" id="ARBA00004613"/>
    </source>
</evidence>
<feature type="domain" description="Chitin-binding type-1" evidence="17">
    <location>
        <begin position="135"/>
        <end position="184"/>
    </location>
</feature>
<dbReference type="InterPro" id="IPR011583">
    <property type="entry name" value="Chitinase_II/V-like_cat"/>
</dbReference>
<keyword evidence="9" id="KW-0843">Virulence</keyword>
<comment type="catalytic activity">
    <reaction evidence="1">
        <text>Random endo-hydrolysis of N-acetyl-beta-D-glucosaminide (1-&gt;4)-beta-linkages in chitin and chitodextrins.</text>
        <dbReference type="EC" id="3.2.1.14"/>
    </reaction>
</comment>
<dbReference type="InterPro" id="IPR017853">
    <property type="entry name" value="GH"/>
</dbReference>
<feature type="domain" description="GH18" evidence="18">
    <location>
        <begin position="196"/>
        <end position="557"/>
    </location>
</feature>
<evidence type="ECO:0000256" key="1">
    <source>
        <dbReference type="ARBA" id="ARBA00000822"/>
    </source>
</evidence>
<dbReference type="SUPFAM" id="SSF51445">
    <property type="entry name" value="(Trans)glycosidases"/>
    <property type="match status" value="1"/>
</dbReference>
<evidence type="ECO:0000259" key="18">
    <source>
        <dbReference type="PROSITE" id="PS51910"/>
    </source>
</evidence>
<keyword evidence="13" id="KW-1015">Disulfide bond</keyword>
<evidence type="ECO:0000256" key="9">
    <source>
        <dbReference type="ARBA" id="ARBA00023026"/>
    </source>
</evidence>
<dbReference type="EC" id="3.2.1.14" evidence="4"/>
<dbReference type="PROSITE" id="PS01095">
    <property type="entry name" value="GH18_1"/>
    <property type="match status" value="1"/>
</dbReference>
<dbReference type="Gene3D" id="3.30.60.10">
    <property type="entry name" value="Endochitinase-like"/>
    <property type="match status" value="1"/>
</dbReference>
<dbReference type="CDD" id="cd00035">
    <property type="entry name" value="ChtBD1"/>
    <property type="match status" value="1"/>
</dbReference>
<dbReference type="GO" id="GO:0008843">
    <property type="term" value="F:endochitinase activity"/>
    <property type="evidence" value="ECO:0007669"/>
    <property type="project" value="UniProtKB-EC"/>
</dbReference>
<evidence type="ECO:0000256" key="14">
    <source>
        <dbReference type="RuleBase" id="RU000489"/>
    </source>
</evidence>